<evidence type="ECO:0000313" key="3">
    <source>
        <dbReference type="Proteomes" id="UP001642409"/>
    </source>
</evidence>
<proteinExistence type="predicted"/>
<dbReference type="EMBL" id="CAXDID020000061">
    <property type="protein sequence ID" value="CAL6010287.1"/>
    <property type="molecule type" value="Genomic_DNA"/>
</dbReference>
<dbReference type="AlphaFoldDB" id="A0AA86UNI0"/>
<name>A0AA86UNI0_9EUKA</name>
<accession>A0AA86UNI0</accession>
<evidence type="ECO:0000313" key="1">
    <source>
        <dbReference type="EMBL" id="CAI9958482.1"/>
    </source>
</evidence>
<dbReference type="Proteomes" id="UP001642409">
    <property type="component" value="Unassembled WGS sequence"/>
</dbReference>
<comment type="caution">
    <text evidence="1">The sequence shown here is derived from an EMBL/GenBank/DDBJ whole genome shotgun (WGS) entry which is preliminary data.</text>
</comment>
<gene>
    <name evidence="2" type="ORF">HINF_LOCUS22011</name>
    <name evidence="1" type="ORF">HINF_LOCUS46127</name>
</gene>
<sequence>MINKYRQVDNKKNKSLKNLESETQLKILIQKLNVDQKQQVNTQKVAQQQNQQVRRYGIAPKYQINHYFETIIQLENTQLYYIELTNPIQLLENILDVVVISMNGQELWKKTKVISVAHQLALVSYTQEKNKVKLSDTTTTKLQQNLQNIRDQIIFSQIPENNLVYYLDIIETGVNSLSKYPNNIFSENEIWFEKIRELNYSTGKIDQNITQGTLDYVCNFIQENLNNDWHLVFAGLDAIQIIFSQIKTLFDHQNLNLAHIMKLLKQISLSKFDNEQIQRIREKMLEILICNTKHEHVQILNRAQIYIKYLQTNDKNQYIESMLENQHNIKKYRQKKYSNEESLREDAQYQFFDFFIF</sequence>
<reference evidence="2 3" key="2">
    <citation type="submission" date="2024-07" db="EMBL/GenBank/DDBJ databases">
        <authorList>
            <person name="Akdeniz Z."/>
        </authorList>
    </citation>
    <scope>NUCLEOTIDE SEQUENCE [LARGE SCALE GENOMIC DNA]</scope>
</reference>
<evidence type="ECO:0000313" key="2">
    <source>
        <dbReference type="EMBL" id="CAL6010287.1"/>
    </source>
</evidence>
<protein>
    <submittedName>
        <fullName evidence="1">Pentapeptide repeats-containing protein</fullName>
    </submittedName>
    <submittedName>
        <fullName evidence="2">Pentapeptide_repeats-containing protein</fullName>
    </submittedName>
</protein>
<keyword evidence="3" id="KW-1185">Reference proteome</keyword>
<reference evidence="1" key="1">
    <citation type="submission" date="2023-06" db="EMBL/GenBank/DDBJ databases">
        <authorList>
            <person name="Kurt Z."/>
        </authorList>
    </citation>
    <scope>NUCLEOTIDE SEQUENCE</scope>
</reference>
<dbReference type="EMBL" id="CATOUU010000906">
    <property type="protein sequence ID" value="CAI9958482.1"/>
    <property type="molecule type" value="Genomic_DNA"/>
</dbReference>
<organism evidence="1">
    <name type="scientific">Hexamita inflata</name>
    <dbReference type="NCBI Taxonomy" id="28002"/>
    <lineage>
        <taxon>Eukaryota</taxon>
        <taxon>Metamonada</taxon>
        <taxon>Diplomonadida</taxon>
        <taxon>Hexamitidae</taxon>
        <taxon>Hexamitinae</taxon>
        <taxon>Hexamita</taxon>
    </lineage>
</organism>